<dbReference type="InterPro" id="IPR046909">
    <property type="entry name" value="cREC_REC"/>
</dbReference>
<protein>
    <recommendedName>
        <fullName evidence="1">Cyclic-phosphate processing Receiver domain-containing protein</fullName>
    </recommendedName>
</protein>
<accession>A0A8D9CEK1</accession>
<gene>
    <name evidence="2" type="ORF">SLAVMIC_00641</name>
</gene>
<dbReference type="EMBL" id="OU342829">
    <property type="protein sequence ID" value="CAG7581038.1"/>
    <property type="molecule type" value="Genomic_DNA"/>
</dbReference>
<evidence type="ECO:0000313" key="2">
    <source>
        <dbReference type="EMBL" id="CAG7581038.1"/>
    </source>
</evidence>
<reference evidence="2" key="1">
    <citation type="submission" date="2021-06" db="EMBL/GenBank/DDBJ databases">
        <authorList>
            <person name="Gannon L."/>
            <person name="Redgwell R T."/>
            <person name="Michniewski S."/>
            <person name="Harrison D C."/>
            <person name="Millard A."/>
        </authorList>
    </citation>
    <scope>NUCLEOTIDE SEQUENCE</scope>
</reference>
<name>A0A8D9CEK1_9VIRU</name>
<proteinExistence type="predicted"/>
<evidence type="ECO:0000259" key="1">
    <source>
        <dbReference type="Pfam" id="PF20274"/>
    </source>
</evidence>
<feature type="domain" description="Cyclic-phosphate processing Receiver" evidence="1">
    <location>
        <begin position="1"/>
        <end position="97"/>
    </location>
</feature>
<sequence length="116" mass="13683">MKLFVDTHRKPEHVYSDPKNWTVAKNSLEFRTIVHESLANNEIPLVISFDYDLENESEGLNCLQDFVNTAIKLRLSLPKIYLHCNDRRLAIDFENALNQYTKKTSVPYTFEYTKRD</sequence>
<organism evidence="2">
    <name type="scientific">uncultured marine phage</name>
    <dbReference type="NCBI Taxonomy" id="707152"/>
    <lineage>
        <taxon>Viruses</taxon>
        <taxon>environmental samples</taxon>
    </lineage>
</organism>
<dbReference type="Pfam" id="PF20274">
    <property type="entry name" value="cREC_REC"/>
    <property type="match status" value="1"/>
</dbReference>